<proteinExistence type="inferred from homology"/>
<sequence length="516" mass="56526">MSIAKSYGAQLIGLQSKIVIVEVDISNGLNAFSIVGLGDRSVEEAKDRMSAAVKNSGYASPKQKNQKVIISLAPADIRKEGSSFDLAMALSYLLATGDINFDPEGRLFLGELSLEGRVRRVSGLLLLLCQASAQGFSVAYVPNENAHEASLARGITIYAVSSLQETISILSDEKRSRSLRTGQTSSASQEPYYVDMKVVRGNENAKRGLEIAAAGAHNVLMSGPPGTGKTMLAQSFSSILPPLSYEQSVEVTGIHSAARALTEELIFHPPFRSPHHTASYPSIVGGGAIPRPGEITLAHRGVLFLDEFPEFDRAVIEALRQPLEDRMITISRARGVITFPAQCILVASMNPCPCGKGGNDQCICSPLKIESYRRKISGPILDRIDIWLEVDKIDYEKLSLRESSGEPSSAIRERVVRARKLQADRFIQHPEKILSLPDQRKYYNSEMNAEDIERHINLNDQSRNLLAVSAEKLGLSGRAFHRIIKVARTIADLANVTEISSEHILEALQYRHSPKV</sequence>
<dbReference type="GO" id="GO:0005524">
    <property type="term" value="F:ATP binding"/>
    <property type="evidence" value="ECO:0007669"/>
    <property type="project" value="UniProtKB-KW"/>
</dbReference>
<dbReference type="SUPFAM" id="SSF52540">
    <property type="entry name" value="P-loop containing nucleoside triphosphate hydrolases"/>
    <property type="match status" value="1"/>
</dbReference>
<accession>A0A1G2MLB4</accession>
<evidence type="ECO:0000313" key="5">
    <source>
        <dbReference type="EMBL" id="OHA24647.1"/>
    </source>
</evidence>
<dbReference type="Pfam" id="PF13335">
    <property type="entry name" value="Mg_chelatase_C"/>
    <property type="match status" value="1"/>
</dbReference>
<dbReference type="SMART" id="SM00382">
    <property type="entry name" value="AAA"/>
    <property type="match status" value="1"/>
</dbReference>
<dbReference type="InterPro" id="IPR020568">
    <property type="entry name" value="Ribosomal_Su5_D2-typ_SF"/>
</dbReference>
<dbReference type="InterPro" id="IPR014721">
    <property type="entry name" value="Ribsml_uS5_D2-typ_fold_subgr"/>
</dbReference>
<evidence type="ECO:0000259" key="4">
    <source>
        <dbReference type="PROSITE" id="PS50051"/>
    </source>
</evidence>
<dbReference type="PRINTS" id="PR01657">
    <property type="entry name" value="MCMFAMILY"/>
</dbReference>
<evidence type="ECO:0000313" key="6">
    <source>
        <dbReference type="Proteomes" id="UP000178413"/>
    </source>
</evidence>
<dbReference type="GO" id="GO:0003677">
    <property type="term" value="F:DNA binding"/>
    <property type="evidence" value="ECO:0007669"/>
    <property type="project" value="InterPro"/>
</dbReference>
<dbReference type="InterPro" id="IPR045006">
    <property type="entry name" value="CHLI-like"/>
</dbReference>
<gene>
    <name evidence="5" type="ORF">A3D50_00410</name>
</gene>
<dbReference type="NCBIfam" id="TIGR00368">
    <property type="entry name" value="YifB family Mg chelatase-like AAA ATPase"/>
    <property type="match status" value="1"/>
</dbReference>
<evidence type="ECO:0000256" key="1">
    <source>
        <dbReference type="ARBA" id="ARBA00006354"/>
    </source>
</evidence>
<protein>
    <recommendedName>
        <fullName evidence="4">MCM C-terminal AAA(+) ATPase domain-containing protein</fullName>
    </recommendedName>
</protein>
<name>A0A1G2MLB4_9BACT</name>
<dbReference type="InterPro" id="IPR004482">
    <property type="entry name" value="Mg_chelat-rel"/>
</dbReference>
<organism evidence="5 6">
    <name type="scientific">Candidatus Taylorbacteria bacterium RIFCSPHIGHO2_02_FULL_44_12</name>
    <dbReference type="NCBI Taxonomy" id="1802308"/>
    <lineage>
        <taxon>Bacteria</taxon>
        <taxon>Candidatus Tayloriibacteriota</taxon>
    </lineage>
</organism>
<evidence type="ECO:0000256" key="2">
    <source>
        <dbReference type="ARBA" id="ARBA00022741"/>
    </source>
</evidence>
<dbReference type="EMBL" id="MHRM01000001">
    <property type="protein sequence ID" value="OHA24647.1"/>
    <property type="molecule type" value="Genomic_DNA"/>
</dbReference>
<dbReference type="InterPro" id="IPR025158">
    <property type="entry name" value="Mg_chelat-rel_C"/>
</dbReference>
<dbReference type="InterPro" id="IPR000523">
    <property type="entry name" value="Mg_chelatse_chII-like_cat_dom"/>
</dbReference>
<comment type="caution">
    <text evidence="5">The sequence shown here is derived from an EMBL/GenBank/DDBJ whole genome shotgun (WGS) entry which is preliminary data.</text>
</comment>
<dbReference type="Gene3D" id="3.40.50.300">
    <property type="entry name" value="P-loop containing nucleotide triphosphate hydrolases"/>
    <property type="match status" value="1"/>
</dbReference>
<dbReference type="Pfam" id="PF01078">
    <property type="entry name" value="Mg_chelatase"/>
    <property type="match status" value="1"/>
</dbReference>
<dbReference type="Pfam" id="PF13541">
    <property type="entry name" value="ChlI"/>
    <property type="match status" value="1"/>
</dbReference>
<dbReference type="InterPro" id="IPR003593">
    <property type="entry name" value="AAA+_ATPase"/>
</dbReference>
<reference evidence="5 6" key="1">
    <citation type="journal article" date="2016" name="Nat. Commun.">
        <title>Thousands of microbial genomes shed light on interconnected biogeochemical processes in an aquifer system.</title>
        <authorList>
            <person name="Anantharaman K."/>
            <person name="Brown C.T."/>
            <person name="Hug L.A."/>
            <person name="Sharon I."/>
            <person name="Castelle C.J."/>
            <person name="Probst A.J."/>
            <person name="Thomas B.C."/>
            <person name="Singh A."/>
            <person name="Wilkins M.J."/>
            <person name="Karaoz U."/>
            <person name="Brodie E.L."/>
            <person name="Williams K.H."/>
            <person name="Hubbard S.S."/>
            <person name="Banfield J.F."/>
        </authorList>
    </citation>
    <scope>NUCLEOTIDE SEQUENCE [LARGE SCALE GENOMIC DNA]</scope>
</reference>
<dbReference type="SUPFAM" id="SSF54211">
    <property type="entry name" value="Ribosomal protein S5 domain 2-like"/>
    <property type="match status" value="1"/>
</dbReference>
<dbReference type="STRING" id="1802308.A3D50_00410"/>
<dbReference type="AlphaFoldDB" id="A0A1G2MLB4"/>
<dbReference type="PANTHER" id="PTHR32039:SF7">
    <property type="entry name" value="COMPETENCE PROTEIN COMM"/>
    <property type="match status" value="1"/>
</dbReference>
<dbReference type="Proteomes" id="UP000178413">
    <property type="component" value="Unassembled WGS sequence"/>
</dbReference>
<dbReference type="PROSITE" id="PS50051">
    <property type="entry name" value="MCM_2"/>
    <property type="match status" value="1"/>
</dbReference>
<keyword evidence="2" id="KW-0547">Nucleotide-binding</keyword>
<feature type="domain" description="MCM C-terminal AAA(+) ATPase" evidence="4">
    <location>
        <begin position="293"/>
        <end position="351"/>
    </location>
</feature>
<evidence type="ECO:0000256" key="3">
    <source>
        <dbReference type="ARBA" id="ARBA00022840"/>
    </source>
</evidence>
<comment type="similarity">
    <text evidence="1">Belongs to the Mg-chelatase subunits D/I family. ComM subfamily.</text>
</comment>
<dbReference type="PANTHER" id="PTHR32039">
    <property type="entry name" value="MAGNESIUM-CHELATASE SUBUNIT CHLI"/>
    <property type="match status" value="1"/>
</dbReference>
<dbReference type="InterPro" id="IPR001208">
    <property type="entry name" value="MCM_dom"/>
</dbReference>
<keyword evidence="3" id="KW-0067">ATP-binding</keyword>
<dbReference type="InterPro" id="IPR027417">
    <property type="entry name" value="P-loop_NTPase"/>
</dbReference>
<dbReference type="Gene3D" id="3.30.230.10">
    <property type="match status" value="1"/>
</dbReference>